<dbReference type="InterPro" id="IPR003423">
    <property type="entry name" value="OMP_efflux"/>
</dbReference>
<gene>
    <name evidence="8" type="ORF">SBA_ch1_02510</name>
</gene>
<evidence type="ECO:0000313" key="9">
    <source>
        <dbReference type="Proteomes" id="UP001059971"/>
    </source>
</evidence>
<keyword evidence="4" id="KW-1134">Transmembrane beta strand</keyword>
<keyword evidence="3" id="KW-0813">Transport</keyword>
<name>A0ABM7FSS0_9SPHN</name>
<evidence type="ECO:0000256" key="7">
    <source>
        <dbReference type="ARBA" id="ARBA00023237"/>
    </source>
</evidence>
<dbReference type="InterPro" id="IPR051906">
    <property type="entry name" value="TolC-like"/>
</dbReference>
<evidence type="ECO:0000256" key="5">
    <source>
        <dbReference type="ARBA" id="ARBA00022692"/>
    </source>
</evidence>
<dbReference type="EMBL" id="AP018817">
    <property type="protein sequence ID" value="BBF68051.1"/>
    <property type="molecule type" value="Genomic_DNA"/>
</dbReference>
<keyword evidence="7" id="KW-0998">Cell outer membrane</keyword>
<evidence type="ECO:0000256" key="2">
    <source>
        <dbReference type="ARBA" id="ARBA00007613"/>
    </source>
</evidence>
<keyword evidence="9" id="KW-1185">Reference proteome</keyword>
<sequence>MALCIQGQDARAANATRKLLQAPNPRPFSAPTESDPLLELAKPAVADPLFRSEIETAIRNNPLLDEARASEREARAARTQARSLLFPSIDLSIDANRSVARNFSNDPGNIIERSRPEGRTDATASVRQRLLDFGAASNRIDAGNARVDAAQQGILGYGEEVGLRTITAWYSVFSQRLMAQAAQEYIVRQLQLREGLQRRIDQGFSAQGDLPRVDSSIANVRSRLAGIRRDLAGAEAQYRALTGHEPPPALTRAVLPPEAVDDMEMLDAIVLRSPVVRKAEAEARAARQEARATRSERLPTIAAGVDAGRYGVFESPGDYDVRGRIIVRAQLGAGFNAKADQATARADAADAYADRVRQEAVRDAQIALTDIRALDDQLAAAEASYIANRNTRDVIATRFEASQGTLYDLLYVEDNYFYSIASYVQTLAERDVSRFALLGRTGRLLPSLSIAVTPSDRMETP</sequence>
<keyword evidence="5" id="KW-0812">Transmembrane</keyword>
<comment type="similarity">
    <text evidence="2">Belongs to the outer membrane factor (OMF) (TC 1.B.17) family.</text>
</comment>
<reference evidence="8" key="1">
    <citation type="submission" date="2018-07" db="EMBL/GenBank/DDBJ databases">
        <title>Complete genome sequence of Sphingomonas bisphenolicum strain AO1, a bisphenol A degradative bacterium isolated from Japanese farm field.</title>
        <authorList>
            <person name="Murakami M."/>
            <person name="Koh M."/>
            <person name="Koba S."/>
            <person name="Matsumura Y."/>
        </authorList>
    </citation>
    <scope>NUCLEOTIDE SEQUENCE</scope>
    <source>
        <strain evidence="8">AO1</strain>
    </source>
</reference>
<dbReference type="Gene3D" id="1.20.1600.10">
    <property type="entry name" value="Outer membrane efflux proteins (OEP)"/>
    <property type="match status" value="1"/>
</dbReference>
<proteinExistence type="inferred from homology"/>
<evidence type="ECO:0000256" key="1">
    <source>
        <dbReference type="ARBA" id="ARBA00004442"/>
    </source>
</evidence>
<evidence type="ECO:0000256" key="4">
    <source>
        <dbReference type="ARBA" id="ARBA00022452"/>
    </source>
</evidence>
<dbReference type="PANTHER" id="PTHR30026:SF22">
    <property type="entry name" value="OUTER MEMBRANE EFFLUX PROTEIN"/>
    <property type="match status" value="1"/>
</dbReference>
<evidence type="ECO:0008006" key="10">
    <source>
        <dbReference type="Google" id="ProtNLM"/>
    </source>
</evidence>
<dbReference type="RefSeq" id="WP_261935621.1">
    <property type="nucleotide sequence ID" value="NZ_AP018817.1"/>
</dbReference>
<evidence type="ECO:0000256" key="3">
    <source>
        <dbReference type="ARBA" id="ARBA00022448"/>
    </source>
</evidence>
<keyword evidence="6" id="KW-0472">Membrane</keyword>
<organism evidence="8 9">
    <name type="scientific">Sphingomonas bisphenolicum</name>
    <dbReference type="NCBI Taxonomy" id="296544"/>
    <lineage>
        <taxon>Bacteria</taxon>
        <taxon>Pseudomonadati</taxon>
        <taxon>Pseudomonadota</taxon>
        <taxon>Alphaproteobacteria</taxon>
        <taxon>Sphingomonadales</taxon>
        <taxon>Sphingomonadaceae</taxon>
        <taxon>Sphingomonas</taxon>
    </lineage>
</organism>
<dbReference type="SUPFAM" id="SSF56954">
    <property type="entry name" value="Outer membrane efflux proteins (OEP)"/>
    <property type="match status" value="1"/>
</dbReference>
<evidence type="ECO:0000256" key="6">
    <source>
        <dbReference type="ARBA" id="ARBA00023136"/>
    </source>
</evidence>
<protein>
    <recommendedName>
        <fullName evidence="10">Outer membrane efflux protein</fullName>
    </recommendedName>
</protein>
<accession>A0ABM7FSS0</accession>
<dbReference type="PANTHER" id="PTHR30026">
    <property type="entry name" value="OUTER MEMBRANE PROTEIN TOLC"/>
    <property type="match status" value="1"/>
</dbReference>
<comment type="subcellular location">
    <subcellularLocation>
        <location evidence="1">Cell outer membrane</location>
    </subcellularLocation>
</comment>
<evidence type="ECO:0000313" key="8">
    <source>
        <dbReference type="EMBL" id="BBF68051.1"/>
    </source>
</evidence>
<dbReference type="Proteomes" id="UP001059971">
    <property type="component" value="Chromosome 1"/>
</dbReference>
<dbReference type="Pfam" id="PF02321">
    <property type="entry name" value="OEP"/>
    <property type="match status" value="2"/>
</dbReference>